<dbReference type="Proteomes" id="UP000323000">
    <property type="component" value="Chromosome 3"/>
</dbReference>
<accession>A0A5C7I926</accession>
<evidence type="ECO:0000256" key="5">
    <source>
        <dbReference type="ARBA" id="ARBA00023242"/>
    </source>
</evidence>
<organism evidence="7 8">
    <name type="scientific">Acer yangbiense</name>
    <dbReference type="NCBI Taxonomy" id="1000413"/>
    <lineage>
        <taxon>Eukaryota</taxon>
        <taxon>Viridiplantae</taxon>
        <taxon>Streptophyta</taxon>
        <taxon>Embryophyta</taxon>
        <taxon>Tracheophyta</taxon>
        <taxon>Spermatophyta</taxon>
        <taxon>Magnoliopsida</taxon>
        <taxon>eudicotyledons</taxon>
        <taxon>Gunneridae</taxon>
        <taxon>Pentapetalae</taxon>
        <taxon>rosids</taxon>
        <taxon>malvids</taxon>
        <taxon>Sapindales</taxon>
        <taxon>Sapindaceae</taxon>
        <taxon>Hippocastanoideae</taxon>
        <taxon>Acereae</taxon>
        <taxon>Acer</taxon>
    </lineage>
</organism>
<gene>
    <name evidence="7" type="ORF">EZV62_006514</name>
</gene>
<dbReference type="InterPro" id="IPR003340">
    <property type="entry name" value="B3_DNA-bd"/>
</dbReference>
<keyword evidence="8" id="KW-1185">Reference proteome</keyword>
<evidence type="ECO:0000313" key="7">
    <source>
        <dbReference type="EMBL" id="TXG65239.1"/>
    </source>
</evidence>
<evidence type="ECO:0000313" key="8">
    <source>
        <dbReference type="Proteomes" id="UP000323000"/>
    </source>
</evidence>
<reference evidence="8" key="1">
    <citation type="journal article" date="2019" name="Gigascience">
        <title>De novo genome assembly of the endangered Acer yangbiense, a plant species with extremely small populations endemic to Yunnan Province, China.</title>
        <authorList>
            <person name="Yang J."/>
            <person name="Wariss H.M."/>
            <person name="Tao L."/>
            <person name="Zhang R."/>
            <person name="Yun Q."/>
            <person name="Hollingsworth P."/>
            <person name="Dao Z."/>
            <person name="Luo G."/>
            <person name="Guo H."/>
            <person name="Ma Y."/>
            <person name="Sun W."/>
        </authorList>
    </citation>
    <scope>NUCLEOTIDE SEQUENCE [LARGE SCALE GENOMIC DNA]</scope>
    <source>
        <strain evidence="8">cv. Malutang</strain>
    </source>
</reference>
<keyword evidence="2" id="KW-0805">Transcription regulation</keyword>
<proteinExistence type="predicted"/>
<dbReference type="GO" id="GO:0003677">
    <property type="term" value="F:DNA binding"/>
    <property type="evidence" value="ECO:0007669"/>
    <property type="project" value="UniProtKB-KW"/>
</dbReference>
<dbReference type="Gene3D" id="2.40.330.10">
    <property type="entry name" value="DNA-binding pseudobarrel domain"/>
    <property type="match status" value="1"/>
</dbReference>
<evidence type="ECO:0000256" key="3">
    <source>
        <dbReference type="ARBA" id="ARBA00023125"/>
    </source>
</evidence>
<dbReference type="CDD" id="cd10017">
    <property type="entry name" value="B3_DNA"/>
    <property type="match status" value="1"/>
</dbReference>
<dbReference type="Pfam" id="PF02362">
    <property type="entry name" value="B3"/>
    <property type="match status" value="1"/>
</dbReference>
<dbReference type="OrthoDB" id="932167at2759"/>
<dbReference type="SUPFAM" id="SSF101936">
    <property type="entry name" value="DNA-binding pseudobarrel domain"/>
    <property type="match status" value="1"/>
</dbReference>
<comment type="subcellular location">
    <subcellularLocation>
        <location evidence="1">Nucleus</location>
    </subcellularLocation>
</comment>
<keyword evidence="3" id="KW-0238">DNA-binding</keyword>
<dbReference type="GO" id="GO:0005634">
    <property type="term" value="C:nucleus"/>
    <property type="evidence" value="ECO:0007669"/>
    <property type="project" value="UniProtKB-SubCell"/>
</dbReference>
<protein>
    <recommendedName>
        <fullName evidence="6">TF-B3 domain-containing protein</fullName>
    </recommendedName>
</protein>
<dbReference type="InterPro" id="IPR015300">
    <property type="entry name" value="DNA-bd_pseudobarrel_sf"/>
</dbReference>
<feature type="domain" description="TF-B3" evidence="6">
    <location>
        <begin position="21"/>
        <end position="91"/>
    </location>
</feature>
<evidence type="ECO:0000256" key="4">
    <source>
        <dbReference type="ARBA" id="ARBA00023163"/>
    </source>
</evidence>
<evidence type="ECO:0000256" key="1">
    <source>
        <dbReference type="ARBA" id="ARBA00004123"/>
    </source>
</evidence>
<evidence type="ECO:0000259" key="6">
    <source>
        <dbReference type="Pfam" id="PF02362"/>
    </source>
</evidence>
<keyword evidence="4" id="KW-0804">Transcription</keyword>
<sequence>MASHNFVTSKILTMSDITKPALPTKMAKHMIPFMNGRHFLDLKAVDIWGKEWPLRYYTRPSRSKICPVFTTGWQEYVEAKDVRVGDELNFSGHQVAAANGELPEMQYKIWVTRPSPVTFNGEPVPLDVEYLA</sequence>
<keyword evidence="5" id="KW-0539">Nucleus</keyword>
<dbReference type="EMBL" id="VAHF01000003">
    <property type="protein sequence ID" value="TXG65239.1"/>
    <property type="molecule type" value="Genomic_DNA"/>
</dbReference>
<comment type="caution">
    <text evidence="7">The sequence shown here is derived from an EMBL/GenBank/DDBJ whole genome shotgun (WGS) entry which is preliminary data.</text>
</comment>
<dbReference type="AlphaFoldDB" id="A0A5C7I926"/>
<evidence type="ECO:0000256" key="2">
    <source>
        <dbReference type="ARBA" id="ARBA00023015"/>
    </source>
</evidence>
<name>A0A5C7I926_9ROSI</name>